<keyword evidence="5" id="KW-1185">Reference proteome</keyword>
<evidence type="ECO:0000259" key="2">
    <source>
        <dbReference type="Pfam" id="PF24809"/>
    </source>
</evidence>
<dbReference type="OrthoDB" id="5394701at2759"/>
<dbReference type="PANTHER" id="PTHR35205">
    <property type="entry name" value="NB-ARC AND TPR DOMAIN PROTEIN"/>
    <property type="match status" value="1"/>
</dbReference>
<dbReference type="Gene3D" id="3.40.50.300">
    <property type="entry name" value="P-loop containing nucleotide triphosphate hydrolases"/>
    <property type="match status" value="1"/>
</dbReference>
<dbReference type="AlphaFoldDB" id="A0A6G1IWL4"/>
<dbReference type="GO" id="GO:0043531">
    <property type="term" value="F:ADP binding"/>
    <property type="evidence" value="ECO:0007669"/>
    <property type="project" value="InterPro"/>
</dbReference>
<evidence type="ECO:0000313" key="5">
    <source>
        <dbReference type="Proteomes" id="UP000799291"/>
    </source>
</evidence>
<name>A0A6G1IWL4_9PLEO</name>
<dbReference type="InterPro" id="IPR011990">
    <property type="entry name" value="TPR-like_helical_dom_sf"/>
</dbReference>
<evidence type="ECO:0000256" key="1">
    <source>
        <dbReference type="SAM" id="Coils"/>
    </source>
</evidence>
<evidence type="ECO:0000313" key="4">
    <source>
        <dbReference type="EMBL" id="KAF2682646.1"/>
    </source>
</evidence>
<dbReference type="InterPro" id="IPR027417">
    <property type="entry name" value="P-loop_NTPase"/>
</dbReference>
<dbReference type="InterPro" id="IPR056125">
    <property type="entry name" value="DUF7708"/>
</dbReference>
<sequence>MDTTEPFRPIWQSAIDRYYGELEEGGMRRTPAIEQDLWEIESPIALIDEIQSMVPQESAISNVWATALPRLEPVLLGLNDFAAVIAWSLGMNGRVAALRWGSIRLILKFARPMFPQLITILEELRNVLPKAHISEQELPISESLETALVNMYTEIIVFYAFAITFFRNNPNATNSRHAWSAFNSKFEQVISNLRKYSRKVDEIVDMVRLSKETHSAETIKAIQNLKKLMISDRGTSCYMIPFGTNLKFYGRTAEMQELKGVLNPGTEHQTLRSYPFVGWGGDLYDAIAWVQADTQTKFVQGLVAFSSKLGLPKEAGREDDYQSIQKVRDWLNSSGKKFLIIFDNLEDVRIFSQIWPTASQGSVIITTRSPAAAAGRAKTIMQLKSFEKDTAVDILYELTGLQPLDNNDAKAAREICQLISGLPLAMVHMSSFIQDRGYSYEEFLALYKKHAERIFLKDQSQVDYDHTLNTMWGMSLLSLSKNARVLLDLLSFFDPDSIPERLFIDTGAKTLEPRLAFLTDEFDFGDAVSELMTKTSLINRSAFSKSLSLHRLVKFAMFIRVPEEECTLYLDSTIQLLYHAFPNTWDTRGPEQGHGWRSWESCSAIVAHLSSLMGLQKQYNLKATNVDVFSELVFRIGTYLWECEQPTTAKSFFEYGLGLGIEPDSRISAQAYRLLGHIGLDVAQPRAALTACQKALAAREKIEEPESPAIAEVYDSIACRFSEIGDVTKALDYLEKADKINCSHFNRTSARTQAIYALAYLRGEQPEKALEALRLCWKLQDKRQEEIAESKYPKHAGDIVLLARIHYALGQKEEAQRLASRSINIRRGIFGAKGPRVADSIFVVTRMLVAEGEHVVAARMLREVIDMSRGMGEMKGHLARPLWFLASTEEALENLAEAERLRKEANEEKKDCGSRGTRR</sequence>
<dbReference type="Pfam" id="PF25000">
    <property type="entry name" value="DUF7779"/>
    <property type="match status" value="1"/>
</dbReference>
<feature type="domain" description="DUF7779" evidence="3">
    <location>
        <begin position="475"/>
        <end position="564"/>
    </location>
</feature>
<feature type="domain" description="DUF7708" evidence="2">
    <location>
        <begin position="97"/>
        <end position="205"/>
    </location>
</feature>
<evidence type="ECO:0000259" key="3">
    <source>
        <dbReference type="Pfam" id="PF25000"/>
    </source>
</evidence>
<dbReference type="PANTHER" id="PTHR35205:SF1">
    <property type="entry name" value="ZU5 DOMAIN-CONTAINING PROTEIN"/>
    <property type="match status" value="1"/>
</dbReference>
<dbReference type="SUPFAM" id="SSF48452">
    <property type="entry name" value="TPR-like"/>
    <property type="match status" value="1"/>
</dbReference>
<organism evidence="4 5">
    <name type="scientific">Lentithecium fluviatile CBS 122367</name>
    <dbReference type="NCBI Taxonomy" id="1168545"/>
    <lineage>
        <taxon>Eukaryota</taxon>
        <taxon>Fungi</taxon>
        <taxon>Dikarya</taxon>
        <taxon>Ascomycota</taxon>
        <taxon>Pezizomycotina</taxon>
        <taxon>Dothideomycetes</taxon>
        <taxon>Pleosporomycetidae</taxon>
        <taxon>Pleosporales</taxon>
        <taxon>Massarineae</taxon>
        <taxon>Lentitheciaceae</taxon>
        <taxon>Lentithecium</taxon>
    </lineage>
</organism>
<proteinExistence type="predicted"/>
<dbReference type="InterPro" id="IPR056681">
    <property type="entry name" value="DUF7779"/>
</dbReference>
<keyword evidence="1" id="KW-0175">Coiled coil</keyword>
<gene>
    <name evidence="4" type="ORF">K458DRAFT_432621</name>
</gene>
<dbReference type="EMBL" id="MU005586">
    <property type="protein sequence ID" value="KAF2682646.1"/>
    <property type="molecule type" value="Genomic_DNA"/>
</dbReference>
<accession>A0A6G1IWL4</accession>
<feature type="coiled-coil region" evidence="1">
    <location>
        <begin position="888"/>
        <end position="915"/>
    </location>
</feature>
<dbReference type="Gene3D" id="1.25.40.10">
    <property type="entry name" value="Tetratricopeptide repeat domain"/>
    <property type="match status" value="2"/>
</dbReference>
<dbReference type="SUPFAM" id="SSF52540">
    <property type="entry name" value="P-loop containing nucleoside triphosphate hydrolases"/>
    <property type="match status" value="1"/>
</dbReference>
<protein>
    <submittedName>
        <fullName evidence="4">Uncharacterized protein</fullName>
    </submittedName>
</protein>
<reference evidence="4" key="1">
    <citation type="journal article" date="2020" name="Stud. Mycol.">
        <title>101 Dothideomycetes genomes: a test case for predicting lifestyles and emergence of pathogens.</title>
        <authorList>
            <person name="Haridas S."/>
            <person name="Albert R."/>
            <person name="Binder M."/>
            <person name="Bloem J."/>
            <person name="Labutti K."/>
            <person name="Salamov A."/>
            <person name="Andreopoulos B."/>
            <person name="Baker S."/>
            <person name="Barry K."/>
            <person name="Bills G."/>
            <person name="Bluhm B."/>
            <person name="Cannon C."/>
            <person name="Castanera R."/>
            <person name="Culley D."/>
            <person name="Daum C."/>
            <person name="Ezra D."/>
            <person name="Gonzalez J."/>
            <person name="Henrissat B."/>
            <person name="Kuo A."/>
            <person name="Liang C."/>
            <person name="Lipzen A."/>
            <person name="Lutzoni F."/>
            <person name="Magnuson J."/>
            <person name="Mondo S."/>
            <person name="Nolan M."/>
            <person name="Ohm R."/>
            <person name="Pangilinan J."/>
            <person name="Park H.-J."/>
            <person name="Ramirez L."/>
            <person name="Alfaro M."/>
            <person name="Sun H."/>
            <person name="Tritt A."/>
            <person name="Yoshinaga Y."/>
            <person name="Zwiers L.-H."/>
            <person name="Turgeon B."/>
            <person name="Goodwin S."/>
            <person name="Spatafora J."/>
            <person name="Crous P."/>
            <person name="Grigoriev I."/>
        </authorList>
    </citation>
    <scope>NUCLEOTIDE SEQUENCE</scope>
    <source>
        <strain evidence="4">CBS 122367</strain>
    </source>
</reference>
<dbReference type="Proteomes" id="UP000799291">
    <property type="component" value="Unassembled WGS sequence"/>
</dbReference>
<dbReference type="Pfam" id="PF24809">
    <property type="entry name" value="DUF7708"/>
    <property type="match status" value="1"/>
</dbReference>